<dbReference type="Pfam" id="PF13176">
    <property type="entry name" value="TPR_7"/>
    <property type="match status" value="1"/>
</dbReference>
<keyword evidence="1" id="KW-0802">TPR repeat</keyword>
<keyword evidence="3" id="KW-0472">Membrane</keyword>
<dbReference type="Gene3D" id="1.25.40.10">
    <property type="entry name" value="Tetratricopeptide repeat domain"/>
    <property type="match status" value="2"/>
</dbReference>
<feature type="transmembrane region" description="Helical" evidence="3">
    <location>
        <begin position="369"/>
        <end position="390"/>
    </location>
</feature>
<dbReference type="InterPro" id="IPR011990">
    <property type="entry name" value="TPR-like_helical_dom_sf"/>
</dbReference>
<dbReference type="InterPro" id="IPR000792">
    <property type="entry name" value="Tscrpt_reg_LuxR_C"/>
</dbReference>
<dbReference type="InterPro" id="IPR036388">
    <property type="entry name" value="WH-like_DNA-bd_sf"/>
</dbReference>
<organism evidence="6 7">
    <name type="scientific">Brumimicrobium salinarum</name>
    <dbReference type="NCBI Taxonomy" id="2058658"/>
    <lineage>
        <taxon>Bacteria</taxon>
        <taxon>Pseudomonadati</taxon>
        <taxon>Bacteroidota</taxon>
        <taxon>Flavobacteriia</taxon>
        <taxon>Flavobacteriales</taxon>
        <taxon>Crocinitomicaceae</taxon>
        <taxon>Brumimicrobium</taxon>
    </lineage>
</organism>
<comment type="caution">
    <text evidence="6">The sequence shown here is derived from an EMBL/GenBank/DDBJ whole genome shotgun (WGS) entry which is preliminary data.</text>
</comment>
<feature type="repeat" description="TPR" evidence="1">
    <location>
        <begin position="172"/>
        <end position="205"/>
    </location>
</feature>
<dbReference type="PANTHER" id="PTHR10098">
    <property type="entry name" value="RAPSYN-RELATED"/>
    <property type="match status" value="1"/>
</dbReference>
<evidence type="ECO:0000256" key="4">
    <source>
        <dbReference type="SAM" id="SignalP"/>
    </source>
</evidence>
<evidence type="ECO:0000259" key="5">
    <source>
        <dbReference type="SMART" id="SM00421"/>
    </source>
</evidence>
<protein>
    <recommendedName>
        <fullName evidence="5">HTH luxR-type domain-containing protein</fullName>
    </recommendedName>
</protein>
<dbReference type="OrthoDB" id="1090267at2"/>
<evidence type="ECO:0000313" key="6">
    <source>
        <dbReference type="EMBL" id="PKR80157.1"/>
    </source>
</evidence>
<keyword evidence="3" id="KW-1133">Transmembrane helix</keyword>
<dbReference type="GO" id="GO:0003677">
    <property type="term" value="F:DNA binding"/>
    <property type="evidence" value="ECO:0007669"/>
    <property type="project" value="InterPro"/>
</dbReference>
<dbReference type="GO" id="GO:0006355">
    <property type="term" value="P:regulation of DNA-templated transcription"/>
    <property type="evidence" value="ECO:0007669"/>
    <property type="project" value="InterPro"/>
</dbReference>
<dbReference type="EMBL" id="PJNI01000013">
    <property type="protein sequence ID" value="PKR80157.1"/>
    <property type="molecule type" value="Genomic_DNA"/>
</dbReference>
<dbReference type="Pfam" id="PF13424">
    <property type="entry name" value="TPR_12"/>
    <property type="match status" value="2"/>
</dbReference>
<sequence length="558" mass="65460">MRWFFFFLLLITSNQLNALKPAFNFSKTPPVYDSVLNIIKQDTISYENKSSLLDSLGRHYHTKENYKEAIRYTLQSLTLHKKENNKARVAHYNARIGVMFYYIGDYDFAIKHLLEALAYSTKNDLPILTAEIEANIANVYTRLDQYDQAINYLLSAKKHFEKTKDDEPNLLAGIYINIGLAYEKSEKLDSANYFYNAALSLVENKNLHLYEASIFNNKGEIYFKKKDYDRALINYQKAYSQFEMVTNENGMGTALLNKGRVFLKKYDYELAIKYFQKSLVHFKKIESLRNIVEVERLMSNAYKGIGQYKLATEHLETYIVYNDSLKGNKIQEHITNLELQSMALEEQQKYELYKKNAEIKQNKLQLEKVYLYITIIGVIVLLVIVILILLNMKKNLQHNKLESRLLEEEKSRMKNDLIFKQREIENFANHIQEKNNLLKKLSTEIKTISKQTDSNINNLKRLKDIVNHSIYVDENRKELELKIDHAHQQFIQRLKSKFPQLTKTEIRLCSLLLLKFSSKEIAAIMSIEPSSVKMGRNRLRKKLNLPPRSDISKFLSEI</sequence>
<proteinExistence type="predicted"/>
<dbReference type="SMART" id="SM00028">
    <property type="entry name" value="TPR"/>
    <property type="match status" value="6"/>
</dbReference>
<keyword evidence="2" id="KW-0175">Coiled coil</keyword>
<keyword evidence="3" id="KW-0812">Transmembrane</keyword>
<gene>
    <name evidence="6" type="ORF">CW751_11695</name>
</gene>
<dbReference type="InterPro" id="IPR019734">
    <property type="entry name" value="TPR_rpt"/>
</dbReference>
<keyword evidence="7" id="KW-1185">Reference proteome</keyword>
<name>A0A2I0R0R0_9FLAO</name>
<evidence type="ECO:0000256" key="3">
    <source>
        <dbReference type="SAM" id="Phobius"/>
    </source>
</evidence>
<dbReference type="AlphaFoldDB" id="A0A2I0R0R0"/>
<evidence type="ECO:0000256" key="2">
    <source>
        <dbReference type="SAM" id="Coils"/>
    </source>
</evidence>
<feature type="domain" description="HTH luxR-type" evidence="5">
    <location>
        <begin position="498"/>
        <end position="555"/>
    </location>
</feature>
<feature type="coiled-coil region" evidence="2">
    <location>
        <begin position="424"/>
        <end position="451"/>
    </location>
</feature>
<evidence type="ECO:0000313" key="7">
    <source>
        <dbReference type="Proteomes" id="UP000236654"/>
    </source>
</evidence>
<dbReference type="Gene3D" id="1.10.10.10">
    <property type="entry name" value="Winged helix-like DNA-binding domain superfamily/Winged helix DNA-binding domain"/>
    <property type="match status" value="1"/>
</dbReference>
<dbReference type="InterPro" id="IPR016032">
    <property type="entry name" value="Sig_transdc_resp-reg_C-effctor"/>
</dbReference>
<dbReference type="SMART" id="SM00421">
    <property type="entry name" value="HTH_LUXR"/>
    <property type="match status" value="1"/>
</dbReference>
<dbReference type="SUPFAM" id="SSF46894">
    <property type="entry name" value="C-terminal effector domain of the bipartite response regulators"/>
    <property type="match status" value="1"/>
</dbReference>
<dbReference type="Proteomes" id="UP000236654">
    <property type="component" value="Unassembled WGS sequence"/>
</dbReference>
<accession>A0A2I0R0R0</accession>
<dbReference type="SUPFAM" id="SSF48452">
    <property type="entry name" value="TPR-like"/>
    <property type="match status" value="2"/>
</dbReference>
<dbReference type="PANTHER" id="PTHR10098:SF108">
    <property type="entry name" value="TETRATRICOPEPTIDE REPEAT PROTEIN 28"/>
    <property type="match status" value="1"/>
</dbReference>
<dbReference type="PROSITE" id="PS50005">
    <property type="entry name" value="TPR"/>
    <property type="match status" value="3"/>
</dbReference>
<keyword evidence="4" id="KW-0732">Signal</keyword>
<dbReference type="RefSeq" id="WP_101335215.1">
    <property type="nucleotide sequence ID" value="NZ_PJNI01000013.1"/>
</dbReference>
<feature type="chain" id="PRO_5014137639" description="HTH luxR-type domain-containing protein" evidence="4">
    <location>
        <begin position="19"/>
        <end position="558"/>
    </location>
</feature>
<evidence type="ECO:0000256" key="1">
    <source>
        <dbReference type="PROSITE-ProRule" id="PRU00339"/>
    </source>
</evidence>
<feature type="repeat" description="TPR" evidence="1">
    <location>
        <begin position="212"/>
        <end position="245"/>
    </location>
</feature>
<reference evidence="6 7" key="1">
    <citation type="submission" date="2017-12" db="EMBL/GenBank/DDBJ databases">
        <title>The draft genome sequence of Brumimicrobium saltpan LHR20.</title>
        <authorList>
            <person name="Do Z.-J."/>
            <person name="Luo H.-R."/>
        </authorList>
    </citation>
    <scope>NUCLEOTIDE SEQUENCE [LARGE SCALE GENOMIC DNA]</scope>
    <source>
        <strain evidence="6 7">LHR20</strain>
    </source>
</reference>
<feature type="repeat" description="TPR" evidence="1">
    <location>
        <begin position="50"/>
        <end position="83"/>
    </location>
</feature>
<feature type="signal peptide" evidence="4">
    <location>
        <begin position="1"/>
        <end position="18"/>
    </location>
</feature>